<evidence type="ECO:0000256" key="2">
    <source>
        <dbReference type="SAM" id="SignalP"/>
    </source>
</evidence>
<keyword evidence="2" id="KW-0732">Signal</keyword>
<dbReference type="RefSeq" id="WP_311556146.1">
    <property type="nucleotide sequence ID" value="NZ_JAVREJ010000006.1"/>
</dbReference>
<name>A0ABU2N845_9PSEU</name>
<feature type="domain" description="Solute-binding protein family 5" evidence="3">
    <location>
        <begin position="110"/>
        <end position="502"/>
    </location>
</feature>
<feature type="compositionally biased region" description="Gly residues" evidence="1">
    <location>
        <begin position="35"/>
        <end position="50"/>
    </location>
</feature>
<dbReference type="PROSITE" id="PS51257">
    <property type="entry name" value="PROKAR_LIPOPROTEIN"/>
    <property type="match status" value="1"/>
</dbReference>
<sequence length="592" mass="63710">MRRTRKNPRRLTALALGAVAAVALAACGGPSTTGSGSGGGTGGGAGGTADAGGIHNPSDATGGTIRMANSGDWDSLDPADTYYAYAWNFVRLYGRSLMMFKSAPGQEGATLVPDLAESAGTPNADSTQWTYTLRQGVKFEDGTPVTSKDVKYAVERSLDKTTFPNGPTYFNDFLDLQGYTSPYQDSSPDKLGLKAIDTPDDRTIVFKLSKPFSGFDYFAQLPATIPVPQAKDTGSKYKEHVVSTGPYMFETNDLGKSFAMVRNPNWDQATDPNRKPLPDRIEVALNVNSDDIDNRLIAGDLDVQIEGSGVGPAAQGRILADQNLKASTDNALLARSWFTNVNGEVAPLDNIHCRIAVQYAVDRTGYQRAYGGATGGDIATNLMPPVIPGAEQFDLYPSAGNTGDLAKAKDELNQCGQPNGFTTGISYRAERPKEKATAEALQQSLQRVGINLEIKPYPLVDYLKLYAGKPDFAKANNLGLMVYGWGADWPDGFGFLSQIVDSRVIRDTGGNSNLSVRDPAVDALVDKAVTTGDDASRQKAWVDVDRKVMEDAYIIPGIWAKGLLYRPANLTNVFITNGFQMYDYLAMGTTRK</sequence>
<dbReference type="InterPro" id="IPR039424">
    <property type="entry name" value="SBP_5"/>
</dbReference>
<dbReference type="Gene3D" id="3.40.190.10">
    <property type="entry name" value="Periplasmic binding protein-like II"/>
    <property type="match status" value="1"/>
</dbReference>
<evidence type="ECO:0000259" key="3">
    <source>
        <dbReference type="Pfam" id="PF00496"/>
    </source>
</evidence>
<evidence type="ECO:0000313" key="4">
    <source>
        <dbReference type="EMBL" id="MDT0350121.1"/>
    </source>
</evidence>
<feature type="region of interest" description="Disordered" evidence="1">
    <location>
        <begin position="31"/>
        <end position="63"/>
    </location>
</feature>
<dbReference type="PIRSF" id="PIRSF002741">
    <property type="entry name" value="MppA"/>
    <property type="match status" value="1"/>
</dbReference>
<dbReference type="Gene3D" id="3.10.105.10">
    <property type="entry name" value="Dipeptide-binding Protein, Domain 3"/>
    <property type="match status" value="1"/>
</dbReference>
<dbReference type="PANTHER" id="PTHR30290:SF83">
    <property type="entry name" value="ABC TRANSPORTER SUBSTRATE-BINDING PROTEIN"/>
    <property type="match status" value="1"/>
</dbReference>
<dbReference type="Pfam" id="PF00496">
    <property type="entry name" value="SBP_bac_5"/>
    <property type="match status" value="1"/>
</dbReference>
<evidence type="ECO:0000313" key="5">
    <source>
        <dbReference type="Proteomes" id="UP001183202"/>
    </source>
</evidence>
<dbReference type="SUPFAM" id="SSF53850">
    <property type="entry name" value="Periplasmic binding protein-like II"/>
    <property type="match status" value="1"/>
</dbReference>
<dbReference type="InterPro" id="IPR030678">
    <property type="entry name" value="Peptide/Ni-bd"/>
</dbReference>
<dbReference type="EMBL" id="JAVREJ010000006">
    <property type="protein sequence ID" value="MDT0350121.1"/>
    <property type="molecule type" value="Genomic_DNA"/>
</dbReference>
<dbReference type="CDD" id="cd08506">
    <property type="entry name" value="PBP2_clavulanate_OppA2"/>
    <property type="match status" value="1"/>
</dbReference>
<evidence type="ECO:0000256" key="1">
    <source>
        <dbReference type="SAM" id="MobiDB-lite"/>
    </source>
</evidence>
<dbReference type="Proteomes" id="UP001183202">
    <property type="component" value="Unassembled WGS sequence"/>
</dbReference>
<organism evidence="4 5">
    <name type="scientific">Pseudonocardia charpentierae</name>
    <dbReference type="NCBI Taxonomy" id="3075545"/>
    <lineage>
        <taxon>Bacteria</taxon>
        <taxon>Bacillati</taxon>
        <taxon>Actinomycetota</taxon>
        <taxon>Actinomycetes</taxon>
        <taxon>Pseudonocardiales</taxon>
        <taxon>Pseudonocardiaceae</taxon>
        <taxon>Pseudonocardia</taxon>
    </lineage>
</organism>
<keyword evidence="5" id="KW-1185">Reference proteome</keyword>
<reference evidence="5" key="1">
    <citation type="submission" date="2023-07" db="EMBL/GenBank/DDBJ databases">
        <title>30 novel species of actinomycetes from the DSMZ collection.</title>
        <authorList>
            <person name="Nouioui I."/>
        </authorList>
    </citation>
    <scope>NUCLEOTIDE SEQUENCE [LARGE SCALE GENOMIC DNA]</scope>
    <source>
        <strain evidence="5">DSM 45834</strain>
    </source>
</reference>
<proteinExistence type="predicted"/>
<accession>A0ABU2N845</accession>
<comment type="caution">
    <text evidence="4">The sequence shown here is derived from an EMBL/GenBank/DDBJ whole genome shotgun (WGS) entry which is preliminary data.</text>
</comment>
<feature type="chain" id="PRO_5047140113" evidence="2">
    <location>
        <begin position="26"/>
        <end position="592"/>
    </location>
</feature>
<dbReference type="PANTHER" id="PTHR30290">
    <property type="entry name" value="PERIPLASMIC BINDING COMPONENT OF ABC TRANSPORTER"/>
    <property type="match status" value="1"/>
</dbReference>
<dbReference type="InterPro" id="IPR000914">
    <property type="entry name" value="SBP_5_dom"/>
</dbReference>
<protein>
    <submittedName>
        <fullName evidence="4">ABC transporter substrate-binding protein</fullName>
    </submittedName>
</protein>
<feature type="signal peptide" evidence="2">
    <location>
        <begin position="1"/>
        <end position="25"/>
    </location>
</feature>
<gene>
    <name evidence="4" type="ORF">RM445_11355</name>
</gene>